<evidence type="ECO:0000256" key="4">
    <source>
        <dbReference type="ARBA" id="ARBA00023242"/>
    </source>
</evidence>
<feature type="compositionally biased region" description="Basic and acidic residues" evidence="5">
    <location>
        <begin position="262"/>
        <end position="275"/>
    </location>
</feature>
<comment type="subcellular location">
    <subcellularLocation>
        <location evidence="1">Nucleus</location>
    </subcellularLocation>
</comment>
<feature type="compositionally biased region" description="Basic and acidic residues" evidence="5">
    <location>
        <begin position="750"/>
        <end position="767"/>
    </location>
</feature>
<keyword evidence="8" id="KW-1185">Reference proteome</keyword>
<evidence type="ECO:0000256" key="3">
    <source>
        <dbReference type="ARBA" id="ARBA00022664"/>
    </source>
</evidence>
<feature type="compositionally biased region" description="Basic and acidic residues" evidence="5">
    <location>
        <begin position="871"/>
        <end position="880"/>
    </location>
</feature>
<dbReference type="OrthoDB" id="1917198at2759"/>
<dbReference type="InterPro" id="IPR044976">
    <property type="entry name" value="FIPS5/FIPS3-like"/>
</dbReference>
<feature type="compositionally biased region" description="Basic and acidic residues" evidence="5">
    <location>
        <begin position="401"/>
        <end position="455"/>
    </location>
</feature>
<accession>A0A9Q1GPA2</accession>
<keyword evidence="4" id="KW-0539">Nucleus</keyword>
<feature type="compositionally biased region" description="Polar residues" evidence="5">
    <location>
        <begin position="964"/>
        <end position="973"/>
    </location>
</feature>
<evidence type="ECO:0000256" key="5">
    <source>
        <dbReference type="SAM" id="MobiDB-lite"/>
    </source>
</evidence>
<feature type="domain" description="Pre-mRNA polyadenylation factor Fip1" evidence="6">
    <location>
        <begin position="21"/>
        <end position="63"/>
    </location>
</feature>
<dbReference type="GO" id="GO:0016607">
    <property type="term" value="C:nuclear speck"/>
    <property type="evidence" value="ECO:0007669"/>
    <property type="project" value="TreeGrafter"/>
</dbReference>
<feature type="compositionally biased region" description="Basic and acidic residues" evidence="5">
    <location>
        <begin position="287"/>
        <end position="304"/>
    </location>
</feature>
<dbReference type="PANTHER" id="PTHR36884">
    <property type="entry name" value="FIP1[III]-LIKE PROTEIN"/>
    <property type="match status" value="1"/>
</dbReference>
<sequence>MLPGTNDRNVVLGFDGWTVFDVDIDSFEEKPWKYPGVDVSDFFNFGLNEDSWKDYCKQLEHLRLESTMQSKIRVYESGRAEQEYDPDLPPELAAATGIHDTSTENAVFSKVQGEVGESAKVSERVRPPLPTGRAIQVETGCGERLPSVDTRPPRIRDSDAVIEDSVDEGYAGNDASEYPADDSPREDDRVDVDEDDPQDEDEYFDGYSRGYRQMDEGVAGERSPIMISLHDEERDRSTPPRVSRDDPGSGAHASTKNAGSPVERRITGKLCDRSPHMSSGDSALEGRGLDHHQEDSIDSTEGKRSLKSSFDPATEDTEVPSLEGQHVPENDVPSDRRAAKLKEDINVVTSNTTSKDKDRLHSPKQQKLSSRVEPLGIKEVDDGSDLKASKGSDTSKSMGSSKDHPKWQEGAEEEVAKDGRFNSMEDPKKSRGETGHDSRRKDHNGRAKLERNYTLMKGREEYHSHKDWDASAANDFHLKGEGTDWRKDRDFSEFNWQKRDEEPHVRRIRADDARKQEHADVMLAGDRVKVREIDRSDKENSRKPSDDGSWRVYHEKDARLRYRDKDDSLKSRHDILDDRHIKRRKDDDQLRRDHMEKEEIMLGRGEGSSTRRKRDRDDVSTQCKKDDQPRIRDMDDHSSARVKDELWTQREKAEQQKERDEWYRTKQSYEDHLSRREREDGRVPNRYNRNVDEKKWAGHSHGREEYNGHDKDMGRYGEQLNRRDRVEDESGMQYRGKEDVYPRGKQFGNEVKRSRQEKSSARNDRAVHASVSHRAQEKHKDITKSTRESQGHGTPGPSKRDRGEKGVVNEMGTSEKAEGKHDTVYNLAREKRDVSSDDDQPGSKRGRSKLERWTSHKERDYDINSKSSSLKIKDTRREKTAGSISGSSTGAEEESANRVDTVDNTRSSVGGKDGGLEGRDADVKRMVDGHLDTFEKLKRRSERFKVPLTSEKDAMAVKKVESEASPSFQNDAPANSYVKPERPARKRRWISS</sequence>
<feature type="region of interest" description="Disordered" evidence="5">
    <location>
        <begin position="119"/>
        <end position="455"/>
    </location>
</feature>
<evidence type="ECO:0000313" key="8">
    <source>
        <dbReference type="Proteomes" id="UP001153076"/>
    </source>
</evidence>
<feature type="compositionally biased region" description="Low complexity" evidence="5">
    <location>
        <begin position="881"/>
        <end position="890"/>
    </location>
</feature>
<comment type="caution">
    <text evidence="7">The sequence shown here is derived from an EMBL/GenBank/DDBJ whole genome shotgun (WGS) entry which is preliminary data.</text>
</comment>
<feature type="compositionally biased region" description="Basic and acidic residues" evidence="5">
    <location>
        <begin position="376"/>
        <end position="390"/>
    </location>
</feature>
<evidence type="ECO:0000259" key="6">
    <source>
        <dbReference type="Pfam" id="PF05182"/>
    </source>
</evidence>
<feature type="compositionally biased region" description="Basic and acidic residues" evidence="5">
    <location>
        <begin position="914"/>
        <end position="923"/>
    </location>
</feature>
<feature type="region of interest" description="Disordered" evidence="5">
    <location>
        <begin position="959"/>
        <end position="992"/>
    </location>
</feature>
<evidence type="ECO:0000256" key="2">
    <source>
        <dbReference type="ARBA" id="ARBA00007459"/>
    </source>
</evidence>
<dbReference type="Proteomes" id="UP001153076">
    <property type="component" value="Unassembled WGS sequence"/>
</dbReference>
<feature type="compositionally biased region" description="Basic and acidic residues" evidence="5">
    <location>
        <begin position="229"/>
        <end position="247"/>
    </location>
</feature>
<dbReference type="GO" id="GO:0006397">
    <property type="term" value="P:mRNA processing"/>
    <property type="evidence" value="ECO:0007669"/>
    <property type="project" value="UniProtKB-KW"/>
</dbReference>
<comment type="similarity">
    <text evidence="2">Belongs to the FIP1 family.</text>
</comment>
<feature type="compositionally biased region" description="Acidic residues" evidence="5">
    <location>
        <begin position="189"/>
        <end position="204"/>
    </location>
</feature>
<feature type="compositionally biased region" description="Basic and acidic residues" evidence="5">
    <location>
        <begin position="848"/>
        <end position="863"/>
    </location>
</feature>
<feature type="region of interest" description="Disordered" evidence="5">
    <location>
        <begin position="498"/>
        <end position="553"/>
    </location>
</feature>
<evidence type="ECO:0000313" key="7">
    <source>
        <dbReference type="EMBL" id="KAJ8422799.1"/>
    </source>
</evidence>
<reference evidence="7" key="1">
    <citation type="submission" date="2022-04" db="EMBL/GenBank/DDBJ databases">
        <title>Carnegiea gigantea Genome sequencing and assembly v2.</title>
        <authorList>
            <person name="Copetti D."/>
            <person name="Sanderson M.J."/>
            <person name="Burquez A."/>
            <person name="Wojciechowski M.F."/>
        </authorList>
    </citation>
    <scope>NUCLEOTIDE SEQUENCE</scope>
    <source>
        <strain evidence="7">SGP5-SGP5p</strain>
        <tissue evidence="7">Aerial part</tissue>
    </source>
</reference>
<dbReference type="PANTHER" id="PTHR36884:SF1">
    <property type="entry name" value="FIP1[V]-LIKE PROTEIN"/>
    <property type="match status" value="1"/>
</dbReference>
<evidence type="ECO:0000256" key="1">
    <source>
        <dbReference type="ARBA" id="ARBA00004123"/>
    </source>
</evidence>
<feature type="compositionally biased region" description="Basic and acidic residues" evidence="5">
    <location>
        <begin position="774"/>
        <end position="790"/>
    </location>
</feature>
<protein>
    <recommendedName>
        <fullName evidence="6">Pre-mRNA polyadenylation factor Fip1 domain-containing protein</fullName>
    </recommendedName>
</protein>
<dbReference type="EMBL" id="JAKOGI010002138">
    <property type="protein sequence ID" value="KAJ8422799.1"/>
    <property type="molecule type" value="Genomic_DNA"/>
</dbReference>
<feature type="compositionally biased region" description="Polar residues" evidence="5">
    <location>
        <begin position="391"/>
        <end position="400"/>
    </location>
</feature>
<proteinExistence type="inferred from homology"/>
<name>A0A9Q1GPA2_9CARY</name>
<feature type="compositionally biased region" description="Basic and acidic residues" evidence="5">
    <location>
        <begin position="798"/>
        <end position="835"/>
    </location>
</feature>
<feature type="compositionally biased region" description="Basic and acidic residues" evidence="5">
    <location>
        <begin position="571"/>
        <end position="601"/>
    </location>
</feature>
<dbReference type="Pfam" id="PF05182">
    <property type="entry name" value="Fip1"/>
    <property type="match status" value="1"/>
</dbReference>
<keyword evidence="3" id="KW-0507">mRNA processing</keyword>
<feature type="compositionally biased region" description="Basic and acidic residues" evidence="5">
    <location>
        <begin position="326"/>
        <end position="345"/>
    </location>
</feature>
<dbReference type="GO" id="GO:0003723">
    <property type="term" value="F:RNA binding"/>
    <property type="evidence" value="ECO:0007669"/>
    <property type="project" value="TreeGrafter"/>
</dbReference>
<gene>
    <name evidence="7" type="ORF">Cgig2_024567</name>
</gene>
<feature type="compositionally biased region" description="Basic and acidic residues" evidence="5">
    <location>
        <begin position="615"/>
        <end position="728"/>
    </location>
</feature>
<organism evidence="7 8">
    <name type="scientific">Carnegiea gigantea</name>
    <dbReference type="NCBI Taxonomy" id="171969"/>
    <lineage>
        <taxon>Eukaryota</taxon>
        <taxon>Viridiplantae</taxon>
        <taxon>Streptophyta</taxon>
        <taxon>Embryophyta</taxon>
        <taxon>Tracheophyta</taxon>
        <taxon>Spermatophyta</taxon>
        <taxon>Magnoliopsida</taxon>
        <taxon>eudicotyledons</taxon>
        <taxon>Gunneridae</taxon>
        <taxon>Pentapetalae</taxon>
        <taxon>Caryophyllales</taxon>
        <taxon>Cactineae</taxon>
        <taxon>Cactaceae</taxon>
        <taxon>Cactoideae</taxon>
        <taxon>Echinocereeae</taxon>
        <taxon>Carnegiea</taxon>
    </lineage>
</organism>
<feature type="region of interest" description="Disordered" evidence="5">
    <location>
        <begin position="571"/>
        <end position="923"/>
    </location>
</feature>
<dbReference type="InterPro" id="IPR007854">
    <property type="entry name" value="Fip1_dom"/>
</dbReference>
<dbReference type="AlphaFoldDB" id="A0A9Q1GPA2"/>